<protein>
    <submittedName>
        <fullName evidence="2">Alpha/beta-hydrolase</fullName>
    </submittedName>
</protein>
<reference evidence="2" key="1">
    <citation type="submission" date="2020-11" db="EMBL/GenBank/DDBJ databases">
        <authorList>
            <consortium name="DOE Joint Genome Institute"/>
            <person name="Ahrendt S."/>
            <person name="Riley R."/>
            <person name="Andreopoulos W."/>
            <person name="Labutti K."/>
            <person name="Pangilinan J."/>
            <person name="Ruiz-Duenas F.J."/>
            <person name="Barrasa J.M."/>
            <person name="Sanchez-Garcia M."/>
            <person name="Camarero S."/>
            <person name="Miyauchi S."/>
            <person name="Serrano A."/>
            <person name="Linde D."/>
            <person name="Babiker R."/>
            <person name="Drula E."/>
            <person name="Ayuso-Fernandez I."/>
            <person name="Pacheco R."/>
            <person name="Padilla G."/>
            <person name="Ferreira P."/>
            <person name="Barriuso J."/>
            <person name="Kellner H."/>
            <person name="Castanera R."/>
            <person name="Alfaro M."/>
            <person name="Ramirez L."/>
            <person name="Pisabarro A.G."/>
            <person name="Kuo A."/>
            <person name="Tritt A."/>
            <person name="Lipzen A."/>
            <person name="He G."/>
            <person name="Yan M."/>
            <person name="Ng V."/>
            <person name="Cullen D."/>
            <person name="Martin F."/>
            <person name="Rosso M.-N."/>
            <person name="Henrissat B."/>
            <person name="Hibbett D."/>
            <person name="Martinez A.T."/>
            <person name="Grigoriev I.V."/>
        </authorList>
    </citation>
    <scope>NUCLEOTIDE SEQUENCE</scope>
    <source>
        <strain evidence="2">CIRM-BRFM 674</strain>
    </source>
</reference>
<dbReference type="GO" id="GO:0008236">
    <property type="term" value="F:serine-type peptidase activity"/>
    <property type="evidence" value="ECO:0007669"/>
    <property type="project" value="InterPro"/>
</dbReference>
<dbReference type="OrthoDB" id="43744at2759"/>
<dbReference type="GO" id="GO:0006508">
    <property type="term" value="P:proteolysis"/>
    <property type="evidence" value="ECO:0007669"/>
    <property type="project" value="InterPro"/>
</dbReference>
<dbReference type="SUPFAM" id="SSF53474">
    <property type="entry name" value="alpha/beta-Hydrolases"/>
    <property type="match status" value="1"/>
</dbReference>
<comment type="caution">
    <text evidence="2">The sequence shown here is derived from an EMBL/GenBank/DDBJ whole genome shotgun (WGS) entry which is preliminary data.</text>
</comment>
<dbReference type="EMBL" id="MU155165">
    <property type="protein sequence ID" value="KAF9482435.1"/>
    <property type="molecule type" value="Genomic_DNA"/>
</dbReference>
<keyword evidence="3" id="KW-1185">Reference proteome</keyword>
<dbReference type="PANTHER" id="PTHR43056:SF5">
    <property type="entry name" value="PEPTIDASE S9 PROLYL OLIGOPEPTIDASE CATALYTIC DOMAIN-CONTAINING PROTEIN"/>
    <property type="match status" value="1"/>
</dbReference>
<dbReference type="InterPro" id="IPR001375">
    <property type="entry name" value="Peptidase_S9_cat"/>
</dbReference>
<sequence length="588" mass="66161">MTLVNSYGRAAATIRSGLLYFNNVKDHRVYRQSLPSRNAIPITPAREPHRFAFFIRHPTNTNIIFTVKEDHTIPSPSGIITTLAYIDARSATVHTLASGADFYINPTVNGPGTKLAWLEWNHPHMQWKGSQLYVADILFHNDGSVQLANRTLIAGDPGQNAVYQFAWCPPNYDSDMVLAWDKTDFCEPWIYSPRGHGTQRIQAVFGQPNSLESDFADPTWWLDDSSFVFIDNADSTLWATVKEGVSVLNFLPLRSGDLQPIPSPYVEISRVRRIDNDTIVFIGTTPIQSASLIRMTLDRQWTSPAPTYEVLFAPPEATVDKSYIPSPKSFKIPKRNGLFTYAHFYPPTNPLYAPLDDEKPPCLVSLHSGPTLRTQVGFQWLRTFFTSRGFAWLDIDYCGSTGYGKEYRNRLEGNYGVADVEDVIAATEYLSLINIFDGHRVALRTIAGGSFPALQVLTTHSQFFIAAATHFMVADLASAARDITDKPTRYYLSTLMGGTPEEVPEVYRARNPVIHADRITLPLLVTHYRNAATFEQAQRIVETISRMGGEIDYLFFDPSLPRSAMFAQIFERELRFFQHVFGCNNATG</sequence>
<dbReference type="SUPFAM" id="SSF82171">
    <property type="entry name" value="DPP6 N-terminal domain-like"/>
    <property type="match status" value="1"/>
</dbReference>
<evidence type="ECO:0000259" key="1">
    <source>
        <dbReference type="Pfam" id="PF00326"/>
    </source>
</evidence>
<dbReference type="Pfam" id="PF00326">
    <property type="entry name" value="Peptidase_S9"/>
    <property type="match status" value="1"/>
</dbReference>
<accession>A0A9P5Z910</accession>
<dbReference type="PANTHER" id="PTHR43056">
    <property type="entry name" value="PEPTIDASE S9 PROLYL OLIGOPEPTIDASE"/>
    <property type="match status" value="1"/>
</dbReference>
<dbReference type="Gene3D" id="3.40.50.1820">
    <property type="entry name" value="alpha/beta hydrolase"/>
    <property type="match status" value="1"/>
</dbReference>
<dbReference type="Proteomes" id="UP000807469">
    <property type="component" value="Unassembled WGS sequence"/>
</dbReference>
<evidence type="ECO:0000313" key="3">
    <source>
        <dbReference type="Proteomes" id="UP000807469"/>
    </source>
</evidence>
<dbReference type="AlphaFoldDB" id="A0A9P5Z910"/>
<organism evidence="2 3">
    <name type="scientific">Pholiota conissans</name>
    <dbReference type="NCBI Taxonomy" id="109636"/>
    <lineage>
        <taxon>Eukaryota</taxon>
        <taxon>Fungi</taxon>
        <taxon>Dikarya</taxon>
        <taxon>Basidiomycota</taxon>
        <taxon>Agaricomycotina</taxon>
        <taxon>Agaricomycetes</taxon>
        <taxon>Agaricomycetidae</taxon>
        <taxon>Agaricales</taxon>
        <taxon>Agaricineae</taxon>
        <taxon>Strophariaceae</taxon>
        <taxon>Pholiota</taxon>
    </lineage>
</organism>
<feature type="domain" description="Peptidase S9 prolyl oligopeptidase catalytic" evidence="1">
    <location>
        <begin position="378"/>
        <end position="554"/>
    </location>
</feature>
<dbReference type="InterPro" id="IPR050585">
    <property type="entry name" value="Xaa-Pro_dipeptidyl-ppase/CocE"/>
</dbReference>
<proteinExistence type="predicted"/>
<name>A0A9P5Z910_9AGAR</name>
<dbReference type="InterPro" id="IPR029058">
    <property type="entry name" value="AB_hydrolase_fold"/>
</dbReference>
<gene>
    <name evidence="2" type="ORF">BDN70DRAFT_991075</name>
</gene>
<evidence type="ECO:0000313" key="2">
    <source>
        <dbReference type="EMBL" id="KAF9482435.1"/>
    </source>
</evidence>